<evidence type="ECO:0000259" key="1">
    <source>
        <dbReference type="Pfam" id="PF01610"/>
    </source>
</evidence>
<dbReference type="Pfam" id="PF01610">
    <property type="entry name" value="DDE_Tnp_ISL3"/>
    <property type="match status" value="1"/>
</dbReference>
<gene>
    <name evidence="2" type="ORF">SAMN05421766_1252</name>
</gene>
<dbReference type="Proteomes" id="UP000185728">
    <property type="component" value="Unassembled WGS sequence"/>
</dbReference>
<keyword evidence="3" id="KW-1185">Reference proteome</keyword>
<feature type="domain" description="Transposase IS204/IS1001/IS1096/IS1165 DDE" evidence="1">
    <location>
        <begin position="10"/>
        <end position="275"/>
    </location>
</feature>
<protein>
    <submittedName>
        <fullName evidence="2">Transposase</fullName>
    </submittedName>
</protein>
<proteinExistence type="predicted"/>
<dbReference type="InterPro" id="IPR047951">
    <property type="entry name" value="Transpos_ISL3"/>
</dbReference>
<dbReference type="PANTHER" id="PTHR33498">
    <property type="entry name" value="TRANSPOSASE FOR INSERTION SEQUENCE ELEMENT IS1557"/>
    <property type="match status" value="1"/>
</dbReference>
<comment type="caution">
    <text evidence="2">The sequence shown here is derived from an EMBL/GenBank/DDBJ whole genome shotgun (WGS) entry which is preliminary data.</text>
</comment>
<accession>A0ABY1L2D4</accession>
<organism evidence="2 3">
    <name type="scientific">Zobellia uliginosa</name>
    <dbReference type="NCBI Taxonomy" id="143224"/>
    <lineage>
        <taxon>Bacteria</taxon>
        <taxon>Pseudomonadati</taxon>
        <taxon>Bacteroidota</taxon>
        <taxon>Flavobacteriia</taxon>
        <taxon>Flavobacteriales</taxon>
        <taxon>Flavobacteriaceae</taxon>
        <taxon>Zobellia</taxon>
    </lineage>
</organism>
<name>A0ABY1L2D4_9FLAO</name>
<evidence type="ECO:0000313" key="2">
    <source>
        <dbReference type="EMBL" id="SIT17242.1"/>
    </source>
</evidence>
<dbReference type="PANTHER" id="PTHR33498:SF1">
    <property type="entry name" value="TRANSPOSASE FOR INSERTION SEQUENCE ELEMENT IS1557"/>
    <property type="match status" value="1"/>
</dbReference>
<dbReference type="EMBL" id="FTOB01000025">
    <property type="protein sequence ID" value="SIT17242.1"/>
    <property type="molecule type" value="Genomic_DNA"/>
</dbReference>
<evidence type="ECO:0000313" key="3">
    <source>
        <dbReference type="Proteomes" id="UP000185728"/>
    </source>
</evidence>
<dbReference type="InterPro" id="IPR002560">
    <property type="entry name" value="Transposase_DDE"/>
</dbReference>
<reference evidence="2 3" key="1">
    <citation type="submission" date="2017-01" db="EMBL/GenBank/DDBJ databases">
        <authorList>
            <person name="Varghese N."/>
            <person name="Submissions S."/>
        </authorList>
    </citation>
    <scope>NUCLEOTIDE SEQUENCE [LARGE SCALE GENOMIC DNA]</scope>
    <source>
        <strain evidence="2 3">DSM 2061</strain>
    </source>
</reference>
<sequence>MFPNNIGSHLSLDETAFSNGDLYTVLTNKKAKGKKGAIVTMVKGTKAEAVITILHKIPLKQRKKVKEVTLDMAGNMGLIVKKSFPNATLVIDRFHVQKLALDALQEIRIKHRWEALNIENDAIENTRGKTLKYTPVLLSNGDTLKQLLARSRYLLYKSSNKWTENQAKRAEILFERYPDLEKAYGLCQNLSWIFSNTKDKTSALMRLAKWDEKVRQAKFKSFNTIARTMSVHYKNILNYFDNRSTNASAESFNAKIKAFRAQFRGVRNVEFFLFRLTNIFA</sequence>